<evidence type="ECO:0000256" key="1">
    <source>
        <dbReference type="SAM" id="MobiDB-lite"/>
    </source>
</evidence>
<evidence type="ECO:0008006" key="4">
    <source>
        <dbReference type="Google" id="ProtNLM"/>
    </source>
</evidence>
<dbReference type="AlphaFoldDB" id="A0AAE1FBJ7"/>
<protein>
    <recommendedName>
        <fullName evidence="4">BZIP domain-containing protein</fullName>
    </recommendedName>
</protein>
<feature type="region of interest" description="Disordered" evidence="1">
    <location>
        <begin position="147"/>
        <end position="185"/>
    </location>
</feature>
<dbReference type="Proteomes" id="UP001286313">
    <property type="component" value="Unassembled WGS sequence"/>
</dbReference>
<feature type="region of interest" description="Disordered" evidence="1">
    <location>
        <begin position="1"/>
        <end position="23"/>
    </location>
</feature>
<gene>
    <name evidence="2" type="ORF">Pcinc_024683</name>
</gene>
<feature type="compositionally biased region" description="Low complexity" evidence="1">
    <location>
        <begin position="58"/>
        <end position="79"/>
    </location>
</feature>
<proteinExistence type="predicted"/>
<feature type="region of interest" description="Disordered" evidence="1">
    <location>
        <begin position="215"/>
        <end position="238"/>
    </location>
</feature>
<comment type="caution">
    <text evidence="2">The sequence shown here is derived from an EMBL/GenBank/DDBJ whole genome shotgun (WGS) entry which is preliminary data.</text>
</comment>
<evidence type="ECO:0000313" key="3">
    <source>
        <dbReference type="Proteomes" id="UP001286313"/>
    </source>
</evidence>
<reference evidence="2" key="1">
    <citation type="submission" date="2023-10" db="EMBL/GenBank/DDBJ databases">
        <title>Genome assemblies of two species of porcelain crab, Petrolisthes cinctipes and Petrolisthes manimaculis (Anomura: Porcellanidae).</title>
        <authorList>
            <person name="Angst P."/>
        </authorList>
    </citation>
    <scope>NUCLEOTIDE SEQUENCE</scope>
    <source>
        <strain evidence="2">PB745_01</strain>
        <tissue evidence="2">Gill</tissue>
    </source>
</reference>
<sequence length="278" mass="30931">MLPCRGLEGSGSQDDAYPPVCFPPTQTTSTSYLSHINETPTLLHPADTSYLSHTTDNPSLASPPLTFSPFPTSDISLSPPQYPSYPPPPYLHATPDTTSFPSPVTSSLTTSHLSVHSPEALTSVAWQESVNASGPIVAWEEVDVVEQTGDTHGRTTTTDGRTTSDRDASTTAVAEGSQGRRPKTYRSRKLKVYEWPRQADPELEQKRLRAVREFRKRQKEDEEERELTNTLHTTRQETRALKEELIRRRQEVEALERQVTGALSQLHASPHYGHSSQS</sequence>
<accession>A0AAE1FBJ7</accession>
<evidence type="ECO:0000313" key="2">
    <source>
        <dbReference type="EMBL" id="KAK3870032.1"/>
    </source>
</evidence>
<feature type="compositionally biased region" description="Low complexity" evidence="1">
    <location>
        <begin position="148"/>
        <end position="161"/>
    </location>
</feature>
<keyword evidence="3" id="KW-1185">Reference proteome</keyword>
<dbReference type="CDD" id="cd14686">
    <property type="entry name" value="bZIP"/>
    <property type="match status" value="1"/>
</dbReference>
<feature type="region of interest" description="Disordered" evidence="1">
    <location>
        <begin position="47"/>
        <end position="80"/>
    </location>
</feature>
<name>A0AAE1FBJ7_PETCI</name>
<organism evidence="2 3">
    <name type="scientific">Petrolisthes cinctipes</name>
    <name type="common">Flat porcelain crab</name>
    <dbReference type="NCBI Taxonomy" id="88211"/>
    <lineage>
        <taxon>Eukaryota</taxon>
        <taxon>Metazoa</taxon>
        <taxon>Ecdysozoa</taxon>
        <taxon>Arthropoda</taxon>
        <taxon>Crustacea</taxon>
        <taxon>Multicrustacea</taxon>
        <taxon>Malacostraca</taxon>
        <taxon>Eumalacostraca</taxon>
        <taxon>Eucarida</taxon>
        <taxon>Decapoda</taxon>
        <taxon>Pleocyemata</taxon>
        <taxon>Anomura</taxon>
        <taxon>Galatheoidea</taxon>
        <taxon>Porcellanidae</taxon>
        <taxon>Petrolisthes</taxon>
    </lineage>
</organism>
<dbReference type="EMBL" id="JAWQEG010002727">
    <property type="protein sequence ID" value="KAK3870032.1"/>
    <property type="molecule type" value="Genomic_DNA"/>
</dbReference>